<evidence type="ECO:0000313" key="2">
    <source>
        <dbReference type="EMBL" id="GLL13959.1"/>
    </source>
</evidence>
<feature type="region of interest" description="Disordered" evidence="1">
    <location>
        <begin position="93"/>
        <end position="159"/>
    </location>
</feature>
<evidence type="ECO:0000256" key="1">
    <source>
        <dbReference type="SAM" id="MobiDB-lite"/>
    </source>
</evidence>
<organism evidence="2 3">
    <name type="scientific">Pseudonocardia halophobica</name>
    <dbReference type="NCBI Taxonomy" id="29401"/>
    <lineage>
        <taxon>Bacteria</taxon>
        <taxon>Bacillati</taxon>
        <taxon>Actinomycetota</taxon>
        <taxon>Actinomycetes</taxon>
        <taxon>Pseudonocardiales</taxon>
        <taxon>Pseudonocardiaceae</taxon>
        <taxon>Pseudonocardia</taxon>
    </lineage>
</organism>
<dbReference type="Proteomes" id="UP001143463">
    <property type="component" value="Unassembled WGS sequence"/>
</dbReference>
<accession>A0A9W6LB96</accession>
<name>A0A9W6LB96_9PSEU</name>
<keyword evidence="3" id="KW-1185">Reference proteome</keyword>
<dbReference type="AlphaFoldDB" id="A0A9W6LB96"/>
<feature type="compositionally biased region" description="Low complexity" evidence="1">
    <location>
        <begin position="105"/>
        <end position="125"/>
    </location>
</feature>
<dbReference type="EMBL" id="BSFQ01000027">
    <property type="protein sequence ID" value="GLL13959.1"/>
    <property type="molecule type" value="Genomic_DNA"/>
</dbReference>
<dbReference type="RefSeq" id="WP_051738158.1">
    <property type="nucleotide sequence ID" value="NZ_BAAAUZ010000064.1"/>
</dbReference>
<comment type="caution">
    <text evidence="2">The sequence shown here is derived from an EMBL/GenBank/DDBJ whole genome shotgun (WGS) entry which is preliminary data.</text>
</comment>
<evidence type="ECO:0000313" key="3">
    <source>
        <dbReference type="Proteomes" id="UP001143463"/>
    </source>
</evidence>
<reference evidence="2" key="2">
    <citation type="submission" date="2023-01" db="EMBL/GenBank/DDBJ databases">
        <authorList>
            <person name="Sun Q."/>
            <person name="Evtushenko L."/>
        </authorList>
    </citation>
    <scope>NUCLEOTIDE SEQUENCE</scope>
    <source>
        <strain evidence="2">VKM Ac-1069</strain>
    </source>
</reference>
<reference evidence="2" key="1">
    <citation type="journal article" date="2014" name="Int. J. Syst. Evol. Microbiol.">
        <title>Complete genome sequence of Corynebacterium casei LMG S-19264T (=DSM 44701T), isolated from a smear-ripened cheese.</title>
        <authorList>
            <consortium name="US DOE Joint Genome Institute (JGI-PGF)"/>
            <person name="Walter F."/>
            <person name="Albersmeier A."/>
            <person name="Kalinowski J."/>
            <person name="Ruckert C."/>
        </authorList>
    </citation>
    <scope>NUCLEOTIDE SEQUENCE</scope>
    <source>
        <strain evidence="2">VKM Ac-1069</strain>
    </source>
</reference>
<gene>
    <name evidence="2" type="ORF">GCM10017577_51040</name>
</gene>
<proteinExistence type="predicted"/>
<sequence>MARRPVAELDAMLVSPGRFLAATGHEALLDAWGTNGIAEAVALVRGGAGTAPALAAALIPRSGLDELTRVLETRIGDRAAALRMRGALRELRGRPAAIPHSSPGSTARWRTTTPSSSSARSAPCPRSRRSPRPTRAALDRVLGGTGTRPTARLGLPAGTPAGKMHAAALRAAVHWRRRLDDPVLDPAA</sequence>
<protein>
    <submittedName>
        <fullName evidence="2">Uncharacterized protein</fullName>
    </submittedName>
</protein>